<comment type="caution">
    <text evidence="2">The sequence shown here is derived from an EMBL/GenBank/DDBJ whole genome shotgun (WGS) entry which is preliminary data.</text>
</comment>
<dbReference type="SUPFAM" id="SSF47413">
    <property type="entry name" value="lambda repressor-like DNA-binding domains"/>
    <property type="match status" value="1"/>
</dbReference>
<feature type="domain" description="HTH cro/C1-type" evidence="1">
    <location>
        <begin position="26"/>
        <end position="80"/>
    </location>
</feature>
<dbReference type="InterPro" id="IPR001387">
    <property type="entry name" value="Cro/C1-type_HTH"/>
</dbReference>
<dbReference type="Gene3D" id="1.10.260.40">
    <property type="entry name" value="lambda repressor-like DNA-binding domains"/>
    <property type="match status" value="1"/>
</dbReference>
<proteinExistence type="predicted"/>
<organism evidence="2 3">
    <name type="scientific">Subtercola boreus</name>
    <dbReference type="NCBI Taxonomy" id="120213"/>
    <lineage>
        <taxon>Bacteria</taxon>
        <taxon>Bacillati</taxon>
        <taxon>Actinomycetota</taxon>
        <taxon>Actinomycetes</taxon>
        <taxon>Micrococcales</taxon>
        <taxon>Microbacteriaceae</taxon>
        <taxon>Subtercola</taxon>
    </lineage>
</organism>
<dbReference type="Proteomes" id="UP000256709">
    <property type="component" value="Unassembled WGS sequence"/>
</dbReference>
<dbReference type="Pfam" id="PF01381">
    <property type="entry name" value="HTH_3"/>
    <property type="match status" value="1"/>
</dbReference>
<dbReference type="CDD" id="cd00093">
    <property type="entry name" value="HTH_XRE"/>
    <property type="match status" value="1"/>
</dbReference>
<gene>
    <name evidence="2" type="ORF">B7R21_04795</name>
</gene>
<evidence type="ECO:0000313" key="3">
    <source>
        <dbReference type="Proteomes" id="UP000256709"/>
    </source>
</evidence>
<sequence length="106" mass="11962">MNDDVRRIDNRADSLVESHTQMMRDLIGLRKKHDLSQETVAGRMGVSQPTVAAFERYDSNPTLSSIRRYALAVGARIRHSVDDDCAEDDLLEFDADLGSSQHEESR</sequence>
<dbReference type="InterPro" id="IPR010982">
    <property type="entry name" value="Lambda_DNA-bd_dom_sf"/>
</dbReference>
<dbReference type="OrthoDB" id="3256054at2"/>
<dbReference type="PROSITE" id="PS50943">
    <property type="entry name" value="HTH_CROC1"/>
    <property type="match status" value="1"/>
</dbReference>
<accession>A0A3E0VZM0</accession>
<evidence type="ECO:0000259" key="1">
    <source>
        <dbReference type="PROSITE" id="PS50943"/>
    </source>
</evidence>
<evidence type="ECO:0000313" key="2">
    <source>
        <dbReference type="EMBL" id="RFA15336.1"/>
    </source>
</evidence>
<protein>
    <submittedName>
        <fullName evidence="2">Transcriptional regulator</fullName>
    </submittedName>
</protein>
<reference evidence="2 3" key="1">
    <citation type="submission" date="2017-04" db="EMBL/GenBank/DDBJ databases">
        <title>Comparative genome analysis of Subtercola boreus.</title>
        <authorList>
            <person name="Cho Y.-J."/>
            <person name="Cho A."/>
            <person name="Kim O.-S."/>
            <person name="Lee J.-I."/>
        </authorList>
    </citation>
    <scope>NUCLEOTIDE SEQUENCE [LARGE SCALE GENOMIC DNA]</scope>
    <source>
        <strain evidence="2 3">P27444</strain>
    </source>
</reference>
<dbReference type="GO" id="GO:0003677">
    <property type="term" value="F:DNA binding"/>
    <property type="evidence" value="ECO:0007669"/>
    <property type="project" value="InterPro"/>
</dbReference>
<dbReference type="SMART" id="SM00530">
    <property type="entry name" value="HTH_XRE"/>
    <property type="match status" value="1"/>
</dbReference>
<dbReference type="AlphaFoldDB" id="A0A3E0VZM0"/>
<name>A0A3E0VZM0_9MICO</name>
<dbReference type="EMBL" id="NBXA01000007">
    <property type="protein sequence ID" value="RFA15336.1"/>
    <property type="molecule type" value="Genomic_DNA"/>
</dbReference>